<evidence type="ECO:0000256" key="9">
    <source>
        <dbReference type="ARBA" id="ARBA00023002"/>
    </source>
</evidence>
<keyword evidence="14" id="KW-0964">Secreted</keyword>
<dbReference type="PROSITE" id="PS00435">
    <property type="entry name" value="PEROXIDASE_1"/>
    <property type="match status" value="1"/>
</dbReference>
<dbReference type="PANTHER" id="PTHR31388:SF270">
    <property type="entry name" value="PEROXIDASE 22-RELATED"/>
    <property type="match status" value="1"/>
</dbReference>
<dbReference type="InterPro" id="IPR019793">
    <property type="entry name" value="Peroxidases_heam-ligand_BS"/>
</dbReference>
<dbReference type="PROSITE" id="PS00436">
    <property type="entry name" value="PEROXIDASE_2"/>
    <property type="match status" value="1"/>
</dbReference>
<evidence type="ECO:0000256" key="1">
    <source>
        <dbReference type="ARBA" id="ARBA00000189"/>
    </source>
</evidence>
<keyword evidence="11" id="KW-1015">Disulfide bond</keyword>
<evidence type="ECO:0000259" key="15">
    <source>
        <dbReference type="PROSITE" id="PS50873"/>
    </source>
</evidence>
<comment type="cofactor">
    <cofactor evidence="14">
        <name>heme b</name>
        <dbReference type="ChEBI" id="CHEBI:60344"/>
    </cofactor>
    <text evidence="14">Binds 1 heme b (iron(II)-protoporphyrin IX) group per subunit.</text>
</comment>
<evidence type="ECO:0000256" key="8">
    <source>
        <dbReference type="ARBA" id="ARBA00022837"/>
    </source>
</evidence>
<dbReference type="InterPro" id="IPR010255">
    <property type="entry name" value="Haem_peroxidase_sf"/>
</dbReference>
<dbReference type="EC" id="1.11.1.7" evidence="4 14"/>
<organism evidence="16 17">
    <name type="scientific">Ziziphus jujuba</name>
    <name type="common">Chinese jujube</name>
    <name type="synonym">Ziziphus sativa</name>
    <dbReference type="NCBI Taxonomy" id="326968"/>
    <lineage>
        <taxon>Eukaryota</taxon>
        <taxon>Viridiplantae</taxon>
        <taxon>Streptophyta</taxon>
        <taxon>Embryophyta</taxon>
        <taxon>Tracheophyta</taxon>
        <taxon>Spermatophyta</taxon>
        <taxon>Magnoliopsida</taxon>
        <taxon>eudicotyledons</taxon>
        <taxon>Gunneridae</taxon>
        <taxon>Pentapetalae</taxon>
        <taxon>rosids</taxon>
        <taxon>fabids</taxon>
        <taxon>Rosales</taxon>
        <taxon>Rhamnaceae</taxon>
        <taxon>Paliureae</taxon>
        <taxon>Ziziphus</taxon>
    </lineage>
</organism>
<keyword evidence="10 14" id="KW-0408">Iron</keyword>
<dbReference type="InterPro" id="IPR002016">
    <property type="entry name" value="Haem_peroxidase"/>
</dbReference>
<dbReference type="PRINTS" id="PR00461">
    <property type="entry name" value="PLPEROXIDASE"/>
</dbReference>
<dbReference type="InterPro" id="IPR019794">
    <property type="entry name" value="Peroxidases_AS"/>
</dbReference>
<dbReference type="GO" id="GO:0004601">
    <property type="term" value="F:peroxidase activity"/>
    <property type="evidence" value="ECO:0007669"/>
    <property type="project" value="UniProtKB-KW"/>
</dbReference>
<keyword evidence="7 14" id="KW-0479">Metal-binding</keyword>
<dbReference type="Proteomes" id="UP001652623">
    <property type="component" value="Chromosome 4"/>
</dbReference>
<comment type="similarity">
    <text evidence="3">Belongs to the peroxidase family. Ascorbate peroxidase subfamily.</text>
</comment>
<comment type="cofactor">
    <cofactor evidence="14">
        <name>Ca(2+)</name>
        <dbReference type="ChEBI" id="CHEBI:29108"/>
    </cofactor>
    <text evidence="14">Binds 2 calcium ions per subunit.</text>
</comment>
<dbReference type="RefSeq" id="XP_048327219.2">
    <property type="nucleotide sequence ID" value="XM_048471262.2"/>
</dbReference>
<comment type="similarity">
    <text evidence="14">Belongs to the peroxidase family. Classical plant (class III) peroxidase subfamily.</text>
</comment>
<evidence type="ECO:0000256" key="13">
    <source>
        <dbReference type="ARBA" id="ARBA00023324"/>
    </source>
</evidence>
<dbReference type="InterPro" id="IPR000823">
    <property type="entry name" value="Peroxidase_pln"/>
</dbReference>
<dbReference type="PROSITE" id="PS50873">
    <property type="entry name" value="PEROXIDASE_4"/>
    <property type="match status" value="1"/>
</dbReference>
<feature type="domain" description="Plant heme peroxidase family profile" evidence="15">
    <location>
        <begin position="27"/>
        <end position="330"/>
    </location>
</feature>
<evidence type="ECO:0000313" key="17">
    <source>
        <dbReference type="RefSeq" id="XP_048327219.2"/>
    </source>
</evidence>
<dbReference type="PANTHER" id="PTHR31388">
    <property type="entry name" value="PEROXIDASE 72-RELATED"/>
    <property type="match status" value="1"/>
</dbReference>
<dbReference type="InterPro" id="IPR033905">
    <property type="entry name" value="Secretory_peroxidase"/>
</dbReference>
<keyword evidence="5 14" id="KW-0575">Peroxidase</keyword>
<keyword evidence="13 14" id="KW-0376">Hydrogen peroxide</keyword>
<dbReference type="PRINTS" id="PR00458">
    <property type="entry name" value="PEROXIDASE"/>
</dbReference>
<accession>A0ABM3IFE3</accession>
<evidence type="ECO:0000256" key="6">
    <source>
        <dbReference type="ARBA" id="ARBA00022617"/>
    </source>
</evidence>
<evidence type="ECO:0000256" key="12">
    <source>
        <dbReference type="ARBA" id="ARBA00023180"/>
    </source>
</evidence>
<evidence type="ECO:0000256" key="14">
    <source>
        <dbReference type="RuleBase" id="RU362060"/>
    </source>
</evidence>
<dbReference type="Gene3D" id="1.10.520.10">
    <property type="match status" value="1"/>
</dbReference>
<evidence type="ECO:0000256" key="7">
    <source>
        <dbReference type="ARBA" id="ARBA00022723"/>
    </source>
</evidence>
<sequence length="348" mass="37465">MGFLIISKVGAVFLCAFLVGGSVAFGQLSPSFYDETCPLLASIVRGIVARVLFTTDPRIGASLIRLHFHDCFVNGCDGSILLDNTTTIDSEKFAFANNNSARGFEVIDDIKAAVEEACPGVVSCADILTIAATESVYLSGGPCWTVLLGRRDSLTANRSAANEFIPGPNEPLEELRRKFTIQGLNTSDLVSLSGAHTFGRAQCLTFRTRLFNFNQTGAPDPTINTTYLPQLQQLCPENGNASVLANLDPTTPDGFDNNYFSNLQILKGLLKSDQVLFSDEGADTVEFVNKFSANQSSFFESFADSMIKMGNISPLTGSDGEIRANCRRINGDSSTSTETNYGGFVATM</sequence>
<keyword evidence="12" id="KW-0325">Glycoprotein</keyword>
<reference evidence="17" key="1">
    <citation type="submission" date="2025-08" db="UniProtKB">
        <authorList>
            <consortium name="RefSeq"/>
        </authorList>
    </citation>
    <scope>IDENTIFICATION</scope>
    <source>
        <tissue evidence="17">Seedling</tissue>
    </source>
</reference>
<evidence type="ECO:0000256" key="10">
    <source>
        <dbReference type="ARBA" id="ARBA00023004"/>
    </source>
</evidence>
<comment type="function">
    <text evidence="2">Removal of H(2)O(2), oxidation of toxic reductants, biosynthesis and degradation of lignin, suberization, auxin catabolism, response to environmental stresses such as wounding, pathogen attack and oxidative stress. These functions might be dependent on each isozyme/isoform in each plant tissue.</text>
</comment>
<evidence type="ECO:0000256" key="4">
    <source>
        <dbReference type="ARBA" id="ARBA00012313"/>
    </source>
</evidence>
<evidence type="ECO:0000256" key="11">
    <source>
        <dbReference type="ARBA" id="ARBA00023157"/>
    </source>
</evidence>
<protein>
    <recommendedName>
        <fullName evidence="4 14">Peroxidase</fullName>
        <ecNumber evidence="4 14">1.11.1.7</ecNumber>
    </recommendedName>
</protein>
<dbReference type="Gene3D" id="1.10.420.10">
    <property type="entry name" value="Peroxidase, domain 2"/>
    <property type="match status" value="1"/>
</dbReference>
<dbReference type="SUPFAM" id="SSF48113">
    <property type="entry name" value="Heme-dependent peroxidases"/>
    <property type="match status" value="1"/>
</dbReference>
<proteinExistence type="inferred from homology"/>
<keyword evidence="6 14" id="KW-0349">Heme</keyword>
<comment type="catalytic activity">
    <reaction evidence="1 14">
        <text>2 a phenolic donor + H2O2 = 2 a phenolic radical donor + 2 H2O</text>
        <dbReference type="Rhea" id="RHEA:56136"/>
        <dbReference type="ChEBI" id="CHEBI:15377"/>
        <dbReference type="ChEBI" id="CHEBI:16240"/>
        <dbReference type="ChEBI" id="CHEBI:139520"/>
        <dbReference type="ChEBI" id="CHEBI:139521"/>
        <dbReference type="EC" id="1.11.1.7"/>
    </reaction>
</comment>
<dbReference type="Pfam" id="PF00141">
    <property type="entry name" value="peroxidase"/>
    <property type="match status" value="1"/>
</dbReference>
<keyword evidence="9 14" id="KW-0560">Oxidoreductase</keyword>
<evidence type="ECO:0000256" key="3">
    <source>
        <dbReference type="ARBA" id="ARBA00006873"/>
    </source>
</evidence>
<keyword evidence="16" id="KW-1185">Reference proteome</keyword>
<comment type="subcellular location">
    <subcellularLocation>
        <location evidence="14">Secreted</location>
    </subcellularLocation>
</comment>
<name>A0ABM3IFE3_ZIZJJ</name>
<keyword evidence="8 14" id="KW-0106">Calcium</keyword>
<evidence type="ECO:0000256" key="2">
    <source>
        <dbReference type="ARBA" id="ARBA00002322"/>
    </source>
</evidence>
<evidence type="ECO:0000313" key="16">
    <source>
        <dbReference type="Proteomes" id="UP001652623"/>
    </source>
</evidence>
<dbReference type="CDD" id="cd00693">
    <property type="entry name" value="secretory_peroxidase"/>
    <property type="match status" value="1"/>
</dbReference>
<gene>
    <name evidence="17" type="primary">LOC112491271</name>
</gene>
<evidence type="ECO:0000256" key="5">
    <source>
        <dbReference type="ARBA" id="ARBA00022559"/>
    </source>
</evidence>
<dbReference type="GeneID" id="112491271"/>